<proteinExistence type="predicted"/>
<gene>
    <name evidence="3" type="ORF">GCM10009838_39460</name>
</gene>
<feature type="region of interest" description="Disordered" evidence="1">
    <location>
        <begin position="78"/>
        <end position="98"/>
    </location>
</feature>
<keyword evidence="2" id="KW-1133">Transmembrane helix</keyword>
<dbReference type="RefSeq" id="WP_344658526.1">
    <property type="nucleotide sequence ID" value="NZ_BAAAQM010000021.1"/>
</dbReference>
<keyword evidence="4" id="KW-1185">Reference proteome</keyword>
<comment type="caution">
    <text evidence="3">The sequence shown here is derived from an EMBL/GenBank/DDBJ whole genome shotgun (WGS) entry which is preliminary data.</text>
</comment>
<accession>A0ABN2RVZ7</accession>
<dbReference type="Proteomes" id="UP001499854">
    <property type="component" value="Unassembled WGS sequence"/>
</dbReference>
<organism evidence="3 4">
    <name type="scientific">Catenulispora subtropica</name>
    <dbReference type="NCBI Taxonomy" id="450798"/>
    <lineage>
        <taxon>Bacteria</taxon>
        <taxon>Bacillati</taxon>
        <taxon>Actinomycetota</taxon>
        <taxon>Actinomycetes</taxon>
        <taxon>Catenulisporales</taxon>
        <taxon>Catenulisporaceae</taxon>
        <taxon>Catenulispora</taxon>
    </lineage>
</organism>
<keyword evidence="2" id="KW-0472">Membrane</keyword>
<evidence type="ECO:0000313" key="4">
    <source>
        <dbReference type="Proteomes" id="UP001499854"/>
    </source>
</evidence>
<reference evidence="3 4" key="1">
    <citation type="journal article" date="2019" name="Int. J. Syst. Evol. Microbiol.">
        <title>The Global Catalogue of Microorganisms (GCM) 10K type strain sequencing project: providing services to taxonomists for standard genome sequencing and annotation.</title>
        <authorList>
            <consortium name="The Broad Institute Genomics Platform"/>
            <consortium name="The Broad Institute Genome Sequencing Center for Infectious Disease"/>
            <person name="Wu L."/>
            <person name="Ma J."/>
        </authorList>
    </citation>
    <scope>NUCLEOTIDE SEQUENCE [LARGE SCALE GENOMIC DNA]</scope>
    <source>
        <strain evidence="3 4">JCM 16013</strain>
    </source>
</reference>
<evidence type="ECO:0000313" key="3">
    <source>
        <dbReference type="EMBL" id="GAA1975397.1"/>
    </source>
</evidence>
<feature type="transmembrane region" description="Helical" evidence="2">
    <location>
        <begin position="52"/>
        <end position="72"/>
    </location>
</feature>
<keyword evidence="2" id="KW-0812">Transmembrane</keyword>
<evidence type="ECO:0000256" key="2">
    <source>
        <dbReference type="SAM" id="Phobius"/>
    </source>
</evidence>
<name>A0ABN2RVZ7_9ACTN</name>
<evidence type="ECO:0000256" key="1">
    <source>
        <dbReference type="SAM" id="MobiDB-lite"/>
    </source>
</evidence>
<protein>
    <submittedName>
        <fullName evidence="3">Uncharacterized protein</fullName>
    </submittedName>
</protein>
<dbReference type="EMBL" id="BAAAQM010000021">
    <property type="protein sequence ID" value="GAA1975397.1"/>
    <property type="molecule type" value="Genomic_DNA"/>
</dbReference>
<sequence>MTLDDNSAIDGTGPEDGELYAGLRRSVAGATLTTSAADVVALGRRTRNRHRAVAAGVGTGMAAVVAAIGVLVPGSGAGDRTGAATPPPTSPTAPRVQAPRVQALSVQDAGFTLEARTDGTVTMAIMDAFDPVKLQAALDKAGVPAAVQRVSVSADEGGFSGCAPTPGVGSDHKATRVVIQSNTRQKEGVTITIRGDEMPAGDVLSLVRIDYVRPGSAKPERSLGMLDVLTGRPGKCVPTKS</sequence>